<dbReference type="InterPro" id="IPR054479">
    <property type="entry name" value="AglB-like_core"/>
</dbReference>
<gene>
    <name evidence="21" type="ordered locus">Mtc_0183</name>
</gene>
<dbReference type="InterPro" id="IPR048307">
    <property type="entry name" value="STT3_N"/>
</dbReference>
<comment type="cofactor">
    <cofactor evidence="1">
        <name>Mn(2+)</name>
        <dbReference type="ChEBI" id="CHEBI:29035"/>
    </cofactor>
</comment>
<feature type="transmembrane region" description="Helical" evidence="17">
    <location>
        <begin position="231"/>
        <end position="260"/>
    </location>
</feature>
<dbReference type="InterPro" id="IPR003674">
    <property type="entry name" value="Oligo_trans_STT3"/>
</dbReference>
<evidence type="ECO:0000256" key="13">
    <source>
        <dbReference type="ARBA" id="ARBA00023136"/>
    </source>
</evidence>
<dbReference type="UniPathway" id="UPA00378"/>
<dbReference type="GO" id="GO:0046872">
    <property type="term" value="F:metal ion binding"/>
    <property type="evidence" value="ECO:0007669"/>
    <property type="project" value="UniProtKB-KW"/>
</dbReference>
<evidence type="ECO:0000256" key="2">
    <source>
        <dbReference type="ARBA" id="ARBA00001946"/>
    </source>
</evidence>
<feature type="transmembrane region" description="Helical" evidence="17">
    <location>
        <begin position="343"/>
        <end position="364"/>
    </location>
</feature>
<feature type="transmembrane region" description="Helical" evidence="17">
    <location>
        <begin position="459"/>
        <end position="481"/>
    </location>
</feature>
<evidence type="ECO:0000256" key="10">
    <source>
        <dbReference type="ARBA" id="ARBA00022723"/>
    </source>
</evidence>
<feature type="transmembrane region" description="Helical" evidence="17">
    <location>
        <begin position="502"/>
        <end position="522"/>
    </location>
</feature>
<dbReference type="GO" id="GO:0004576">
    <property type="term" value="F:oligosaccharyl transferase activity"/>
    <property type="evidence" value="ECO:0007669"/>
    <property type="project" value="InterPro"/>
</dbReference>
<name>H8I8A1_METCZ</name>
<keyword evidence="13 17" id="KW-0472">Membrane</keyword>
<evidence type="ECO:0000256" key="7">
    <source>
        <dbReference type="ARBA" id="ARBA00022676"/>
    </source>
</evidence>
<comment type="catalytic activity">
    <reaction evidence="16">
        <text>an archaeal dolichyl phosphooligosaccharide + [protein]-L-asparagine = an archaeal dolichyl phosphate + a glycoprotein with the oligosaccharide chain attached by N-beta-D-glycosyl linkage to a protein L-asparagine.</text>
        <dbReference type="EC" id="2.4.99.21"/>
    </reaction>
</comment>
<keyword evidence="10" id="KW-0479">Metal-binding</keyword>
<keyword evidence="14" id="KW-0464">Manganese</keyword>
<dbReference type="PANTHER" id="PTHR13872:SF1">
    <property type="entry name" value="DOLICHYL-DIPHOSPHOOLIGOSACCHARIDE--PROTEIN GLYCOSYLTRANSFERASE SUBUNIT STT3B"/>
    <property type="match status" value="1"/>
</dbReference>
<evidence type="ECO:0000256" key="15">
    <source>
        <dbReference type="ARBA" id="ARBA00030679"/>
    </source>
</evidence>
<comment type="similarity">
    <text evidence="5">Belongs to the STT3 family.</text>
</comment>
<keyword evidence="22" id="KW-1185">Reference proteome</keyword>
<dbReference type="InterPro" id="IPR041154">
    <property type="entry name" value="AglB_P1"/>
</dbReference>
<dbReference type="GeneID" id="11970944"/>
<evidence type="ECO:0000259" key="20">
    <source>
        <dbReference type="Pfam" id="PF22627"/>
    </source>
</evidence>
<accession>H8I8A1</accession>
<dbReference type="Proteomes" id="UP000005233">
    <property type="component" value="Chromosome"/>
</dbReference>
<dbReference type="EMBL" id="CP003243">
    <property type="protein sequence ID" value="AFC98954.1"/>
    <property type="molecule type" value="Genomic_DNA"/>
</dbReference>
<proteinExistence type="inferred from homology"/>
<evidence type="ECO:0000256" key="4">
    <source>
        <dbReference type="ARBA" id="ARBA00004922"/>
    </source>
</evidence>
<dbReference type="OrthoDB" id="82393at2157"/>
<feature type="transmembrane region" description="Helical" evidence="17">
    <location>
        <begin position="438"/>
        <end position="453"/>
    </location>
</feature>
<protein>
    <recommendedName>
        <fullName evidence="6">dolichyl-phosphooligosaccharide-protein glycotransferase</fullName>
        <ecNumber evidence="6">2.4.99.21</ecNumber>
    </recommendedName>
    <alternativeName>
        <fullName evidence="15">Oligosaccharyl transferase</fullName>
    </alternativeName>
</protein>
<feature type="domain" description="AglB-like core" evidence="20">
    <location>
        <begin position="537"/>
        <end position="628"/>
    </location>
</feature>
<evidence type="ECO:0000259" key="19">
    <source>
        <dbReference type="Pfam" id="PF18079"/>
    </source>
</evidence>
<keyword evidence="9 17" id="KW-0812">Transmembrane</keyword>
<feature type="domain" description="Oligosaccharyl transferase STT3 N-terminal" evidence="18">
    <location>
        <begin position="46"/>
        <end position="478"/>
    </location>
</feature>
<reference evidence="21 22" key="1">
    <citation type="journal article" date="2012" name="J. Bacteriol.">
        <title>Complete genome sequence of a thermophilic methanogen, Methanocella conradii HZ254, isolated from Chinese rice field soil.</title>
        <authorList>
            <person name="Lu Z."/>
            <person name="Lu Y."/>
        </authorList>
    </citation>
    <scope>NUCLEOTIDE SEQUENCE [LARGE SCALE GENOMIC DNA]</scope>
    <source>
        <strain evidence="22">DSM 24694 / JCM 17849 / CGMCC 1.5162 / HZ254</strain>
    </source>
</reference>
<evidence type="ECO:0000256" key="1">
    <source>
        <dbReference type="ARBA" id="ARBA00001936"/>
    </source>
</evidence>
<evidence type="ECO:0000256" key="16">
    <source>
        <dbReference type="ARBA" id="ARBA00034066"/>
    </source>
</evidence>
<evidence type="ECO:0000256" key="8">
    <source>
        <dbReference type="ARBA" id="ARBA00022679"/>
    </source>
</evidence>
<keyword evidence="8 21" id="KW-0808">Transferase</keyword>
<dbReference type="EC" id="2.4.99.21" evidence="6"/>
<organism evidence="21 22">
    <name type="scientific">Methanocella conradii (strain DSM 24694 / JCM 17849 / CGMCC 1.5162 / HZ254)</name>
    <dbReference type="NCBI Taxonomy" id="1041930"/>
    <lineage>
        <taxon>Archaea</taxon>
        <taxon>Methanobacteriati</taxon>
        <taxon>Methanobacteriota</taxon>
        <taxon>Stenosarchaea group</taxon>
        <taxon>Methanomicrobia</taxon>
        <taxon>Methanocellales</taxon>
        <taxon>Methanocellaceae</taxon>
        <taxon>Methanocella</taxon>
    </lineage>
</organism>
<dbReference type="Pfam" id="PF02516">
    <property type="entry name" value="STT3"/>
    <property type="match status" value="1"/>
</dbReference>
<evidence type="ECO:0000256" key="5">
    <source>
        <dbReference type="ARBA" id="ARBA00010810"/>
    </source>
</evidence>
<dbReference type="GO" id="GO:0005886">
    <property type="term" value="C:plasma membrane"/>
    <property type="evidence" value="ECO:0007669"/>
    <property type="project" value="UniProtKB-SubCell"/>
</dbReference>
<dbReference type="AlphaFoldDB" id="H8I8A1"/>
<sequence length="817" mass="89055">MGSKRKAPNREARKADAGRPLEIGGGMAKSPRAPIRVDSNVILLLSIFVVALALRLLPIAFCLSNEGIMFSEFDPYYHMRRIVYAVDHFPLLNSFDSYVNYPYGYGISWPPLFDLIAASLSLIVGLGSPGRGTIEAVSAAVPVLLGLLSIGLLYYIVKDAIGREAALVAAFFMAVLPASIFRTAFAYTDHHALEVCVSLAMYLCFMRAAASARKEKLSFKSLKKRPLVYAALAGIGMAGMVFSWDGAPIFIGVIVAYSFIQYAYDAFRGEDTEHLTVTGFIASLIAVTIVTPFIMACPAGRGFVVSALYLSWFHILYLAAIAMFFIAMWGLFRLCSNVKAPWFTAPLAALIGIAVLVASARFALPQMFNALEAGIQFLMGSGNVLVTIVEVEPLFSNNGQFSFDVPWAYFSTGGLLAILGFAAFLFTRNWKSLKESEVFLLVWTVMVLLLGLLQKRFVYVLAVNVALFAGFAMYEALKLAGFYEHLPESRGKKASRQRGASITPPMVAVAIVSAILLIPILMSAISIAGSMEPYARNWNEACRWVDENTPKTSYAYSADNGTHPEYGIMCWWDYGNYILYEAERPAVANNFQTGVEDAAHFFIAQDEASANAIMEKRNAKYVMVDYRMGSPWAGVSNGIFENMPYLAGEDSNSYHMSYLMPVPYGSERKLDGSAKYYGSMYSRLFNGDGLGGRDGLGYPTNGLEHYRLIYMTQGKDPVKVFEYVKGATINGKAAPGSKLELWLNVTAPDGDHAYYSTTTAGIDGAYSFTVPYPTSSTVGIVKTGDAYTIKSGSSSIQVQVSASAVDNGETVVAGGMQ</sequence>
<dbReference type="HOGENOM" id="CLU_008803_0_0_2"/>
<feature type="transmembrane region" description="Helical" evidence="17">
    <location>
        <begin position="164"/>
        <end position="185"/>
    </location>
</feature>
<evidence type="ECO:0000259" key="18">
    <source>
        <dbReference type="Pfam" id="PF02516"/>
    </source>
</evidence>
<feature type="transmembrane region" description="Helical" evidence="17">
    <location>
        <begin position="41"/>
        <end position="61"/>
    </location>
</feature>
<keyword evidence="11" id="KW-0460">Magnesium</keyword>
<dbReference type="eggNOG" id="arCOG02043">
    <property type="taxonomic scope" value="Archaea"/>
</dbReference>
<feature type="transmembrane region" description="Helical" evidence="17">
    <location>
        <begin position="407"/>
        <end position="426"/>
    </location>
</feature>
<evidence type="ECO:0000256" key="11">
    <source>
        <dbReference type="ARBA" id="ARBA00022842"/>
    </source>
</evidence>
<feature type="transmembrane region" description="Helical" evidence="17">
    <location>
        <begin position="309"/>
        <end position="331"/>
    </location>
</feature>
<dbReference type="KEGG" id="mez:Mtc_0183"/>
<evidence type="ECO:0000313" key="21">
    <source>
        <dbReference type="EMBL" id="AFC98954.1"/>
    </source>
</evidence>
<comment type="subcellular location">
    <subcellularLocation>
        <location evidence="3">Cell membrane</location>
        <topology evidence="3">Multi-pass membrane protein</topology>
    </subcellularLocation>
</comment>
<dbReference type="Pfam" id="PF22627">
    <property type="entry name" value="AglB_core-like"/>
    <property type="match status" value="1"/>
</dbReference>
<keyword evidence="7 21" id="KW-0328">Glycosyltransferase</keyword>
<evidence type="ECO:0000256" key="3">
    <source>
        <dbReference type="ARBA" id="ARBA00004651"/>
    </source>
</evidence>
<evidence type="ECO:0000313" key="22">
    <source>
        <dbReference type="Proteomes" id="UP000005233"/>
    </source>
</evidence>
<dbReference type="PANTHER" id="PTHR13872">
    <property type="entry name" value="DOLICHYL-DIPHOSPHOOLIGOSACCHARIDE--PROTEIN GLYCOSYLTRANSFERASE SUBUNIT"/>
    <property type="match status" value="1"/>
</dbReference>
<feature type="domain" description="Archaeal glycosylation protein B peripheral" evidence="19">
    <location>
        <begin position="726"/>
        <end position="811"/>
    </location>
</feature>
<feature type="transmembrane region" description="Helical" evidence="17">
    <location>
        <begin position="376"/>
        <end position="395"/>
    </location>
</feature>
<evidence type="ECO:0000256" key="17">
    <source>
        <dbReference type="SAM" id="Phobius"/>
    </source>
</evidence>
<evidence type="ECO:0000256" key="6">
    <source>
        <dbReference type="ARBA" id="ARBA00012602"/>
    </source>
</evidence>
<dbReference type="RefSeq" id="WP_014404793.1">
    <property type="nucleotide sequence ID" value="NC_017034.1"/>
</dbReference>
<evidence type="ECO:0000256" key="9">
    <source>
        <dbReference type="ARBA" id="ARBA00022692"/>
    </source>
</evidence>
<dbReference type="Gene3D" id="2.60.40.3390">
    <property type="match status" value="1"/>
</dbReference>
<dbReference type="NCBIfam" id="TIGR04154">
    <property type="entry name" value="archaeo_STT3"/>
    <property type="match status" value="1"/>
</dbReference>
<evidence type="ECO:0000256" key="14">
    <source>
        <dbReference type="ARBA" id="ARBA00023211"/>
    </source>
</evidence>
<comment type="pathway">
    <text evidence="4">Protein modification; protein glycosylation.</text>
</comment>
<dbReference type="InterPro" id="IPR026410">
    <property type="entry name" value="OlisacTrfase_arch"/>
</dbReference>
<dbReference type="Gene3D" id="3.40.50.12610">
    <property type="match status" value="1"/>
</dbReference>
<comment type="cofactor">
    <cofactor evidence="2">
        <name>Mg(2+)</name>
        <dbReference type="ChEBI" id="CHEBI:18420"/>
    </cofactor>
</comment>
<evidence type="ECO:0000256" key="12">
    <source>
        <dbReference type="ARBA" id="ARBA00022989"/>
    </source>
</evidence>
<keyword evidence="12 17" id="KW-1133">Transmembrane helix</keyword>
<dbReference type="STRING" id="1041930.Mtc_0183"/>
<dbReference type="Pfam" id="PF18079">
    <property type="entry name" value="AglB_L1"/>
    <property type="match status" value="1"/>
</dbReference>
<feature type="transmembrane region" description="Helical" evidence="17">
    <location>
        <begin position="280"/>
        <end position="297"/>
    </location>
</feature>
<feature type="transmembrane region" description="Helical" evidence="17">
    <location>
        <begin position="136"/>
        <end position="157"/>
    </location>
</feature>